<dbReference type="GO" id="GO:0008081">
    <property type="term" value="F:phosphoric diester hydrolase activity"/>
    <property type="evidence" value="ECO:0007669"/>
    <property type="project" value="InterPro"/>
</dbReference>
<comment type="caution">
    <text evidence="3">The sequence shown here is derived from an EMBL/GenBank/DDBJ whole genome shotgun (WGS) entry which is preliminary data.</text>
</comment>
<reference evidence="3 4" key="1">
    <citation type="submission" date="2020-05" db="EMBL/GenBank/DDBJ databases">
        <title>MicrobeNet Type strains.</title>
        <authorList>
            <person name="Nicholson A.C."/>
        </authorList>
    </citation>
    <scope>NUCLEOTIDE SEQUENCE [LARGE SCALE GENOMIC DNA]</scope>
    <source>
        <strain evidence="3 4">ATCC 700815</strain>
    </source>
</reference>
<protein>
    <submittedName>
        <fullName evidence="3">Glycerophosphodiester phosphodiesterase</fullName>
    </submittedName>
</protein>
<accession>A0A849BST3</accession>
<dbReference type="Gene3D" id="3.20.20.190">
    <property type="entry name" value="Phosphatidylinositol (PI) phosphodiesterase"/>
    <property type="match status" value="1"/>
</dbReference>
<dbReference type="PANTHER" id="PTHR43805">
    <property type="entry name" value="GLYCEROPHOSPHORYL DIESTER PHOSPHODIESTERASE"/>
    <property type="match status" value="1"/>
</dbReference>
<feature type="region of interest" description="Disordered" evidence="1">
    <location>
        <begin position="328"/>
        <end position="351"/>
    </location>
</feature>
<dbReference type="Pfam" id="PF03009">
    <property type="entry name" value="GDPD"/>
    <property type="match status" value="1"/>
</dbReference>
<dbReference type="SUPFAM" id="SSF51695">
    <property type="entry name" value="PLC-like phosphodiesterases"/>
    <property type="match status" value="1"/>
</dbReference>
<sequence>MRKPWRTLALALPVFIALVFINNTTLLATGGEDRPTLLAHRGISQQFDRTDLRNDTCTATRILQPTHEFLENTISSMRASFAAGADVVELDIHPTTDGHFAIFHDWTLDCRTDGHGVTREHSMAQLKRLDIGYGYTADGGMTFPFRGKGVGQMPSLSEVLATFPGRRFLINIKSNDPAEGHRLASFLRSLPAEQAAHLMVYGGDRPIATLKSDLPAVPAMSRESLKTCLISYIGYGWTGLVPKACRNSVIFVPINVAPWLWGWPGRFLMRMRDAGSHVFVIGPYHGGAFSAGIDTSQDVGRLPPGYSGGVMTNEIEAIAPLLKEPSARKAETSGTMPAPCHMTRSEKNVCG</sequence>
<dbReference type="InterPro" id="IPR030395">
    <property type="entry name" value="GP_PDE_dom"/>
</dbReference>
<evidence type="ECO:0000256" key="1">
    <source>
        <dbReference type="SAM" id="MobiDB-lite"/>
    </source>
</evidence>
<gene>
    <name evidence="3" type="ORF">HLB16_22260</name>
</gene>
<feature type="domain" description="GP-PDE" evidence="2">
    <location>
        <begin position="35"/>
        <end position="322"/>
    </location>
</feature>
<dbReference type="InterPro" id="IPR017946">
    <property type="entry name" value="PLC-like_Pdiesterase_TIM-brl"/>
</dbReference>
<dbReference type="PANTHER" id="PTHR43805:SF1">
    <property type="entry name" value="GP-PDE DOMAIN-CONTAINING PROTEIN"/>
    <property type="match status" value="1"/>
</dbReference>
<evidence type="ECO:0000259" key="2">
    <source>
        <dbReference type="PROSITE" id="PS51704"/>
    </source>
</evidence>
<dbReference type="PROSITE" id="PS51704">
    <property type="entry name" value="GP_PDE"/>
    <property type="match status" value="1"/>
</dbReference>
<dbReference type="AlphaFoldDB" id="A0A849BST3"/>
<evidence type="ECO:0000313" key="3">
    <source>
        <dbReference type="EMBL" id="NNH13579.1"/>
    </source>
</evidence>
<dbReference type="Proteomes" id="UP000542973">
    <property type="component" value="Unassembled WGS sequence"/>
</dbReference>
<proteinExistence type="predicted"/>
<evidence type="ECO:0000313" key="4">
    <source>
        <dbReference type="Proteomes" id="UP000542973"/>
    </source>
</evidence>
<dbReference type="EMBL" id="JABEMD010000052">
    <property type="protein sequence ID" value="NNH13579.1"/>
    <property type="molecule type" value="Genomic_DNA"/>
</dbReference>
<name>A0A849BST3_9BURK</name>
<dbReference type="GO" id="GO:0006629">
    <property type="term" value="P:lipid metabolic process"/>
    <property type="evidence" value="ECO:0007669"/>
    <property type="project" value="InterPro"/>
</dbReference>
<dbReference type="RefSeq" id="WP_082371694.1">
    <property type="nucleotide sequence ID" value="NZ_BAAAEB010000012.1"/>
</dbReference>
<organism evidence="3 4">
    <name type="scientific">Cupriavidus gilardii</name>
    <dbReference type="NCBI Taxonomy" id="82541"/>
    <lineage>
        <taxon>Bacteria</taxon>
        <taxon>Pseudomonadati</taxon>
        <taxon>Pseudomonadota</taxon>
        <taxon>Betaproteobacteria</taxon>
        <taxon>Burkholderiales</taxon>
        <taxon>Burkholderiaceae</taxon>
        <taxon>Cupriavidus</taxon>
    </lineage>
</organism>